<dbReference type="InterPro" id="IPR013762">
    <property type="entry name" value="Integrase-like_cat_sf"/>
</dbReference>
<dbReference type="GO" id="GO:0003677">
    <property type="term" value="F:DNA binding"/>
    <property type="evidence" value="ECO:0007669"/>
    <property type="project" value="InterPro"/>
</dbReference>
<dbReference type="AlphaFoldDB" id="X1I729"/>
<dbReference type="InterPro" id="IPR002104">
    <property type="entry name" value="Integrase_catalytic"/>
</dbReference>
<name>X1I729_9ZZZZ</name>
<keyword evidence="1" id="KW-0233">DNA recombination</keyword>
<protein>
    <recommendedName>
        <fullName evidence="2">Tyr recombinase domain-containing protein</fullName>
    </recommendedName>
</protein>
<sequence length="238" mass="27167">DDRITGLVHLGVGHGYRCEELCRSNVGDIGDDGRIYVRGKKGREFFPLLPETREVLLRVAGGRKADEPLFLSQMGRRLSDRQCYNIIKELFRATGVLDGKPKDYRIATHALRKTFSSLALDAGCDSKIVDRLLRHRTRTTADLYLSIPFELLRRNLEHYSPLRLVNQTQNKLPKTEYFQQLEPKGAYPEDDPARLIPELLDRLAALGDLAKQVSYALGNNGHRADQVRDLTKQLQRRD</sequence>
<evidence type="ECO:0000256" key="1">
    <source>
        <dbReference type="ARBA" id="ARBA00023172"/>
    </source>
</evidence>
<dbReference type="SUPFAM" id="SSF56349">
    <property type="entry name" value="DNA breaking-rejoining enzymes"/>
    <property type="match status" value="1"/>
</dbReference>
<proteinExistence type="predicted"/>
<feature type="domain" description="Tyr recombinase" evidence="2">
    <location>
        <begin position="1"/>
        <end position="157"/>
    </location>
</feature>
<dbReference type="PROSITE" id="PS51898">
    <property type="entry name" value="TYR_RECOMBINASE"/>
    <property type="match status" value="1"/>
</dbReference>
<dbReference type="EMBL" id="BARU01018176">
    <property type="protein sequence ID" value="GAH53388.1"/>
    <property type="molecule type" value="Genomic_DNA"/>
</dbReference>
<organism evidence="3">
    <name type="scientific">marine sediment metagenome</name>
    <dbReference type="NCBI Taxonomy" id="412755"/>
    <lineage>
        <taxon>unclassified sequences</taxon>
        <taxon>metagenomes</taxon>
        <taxon>ecological metagenomes</taxon>
    </lineage>
</organism>
<dbReference type="Gene3D" id="1.10.443.10">
    <property type="entry name" value="Intergrase catalytic core"/>
    <property type="match status" value="1"/>
</dbReference>
<feature type="non-terminal residue" evidence="3">
    <location>
        <position position="1"/>
    </location>
</feature>
<dbReference type="GO" id="GO:0006310">
    <property type="term" value="P:DNA recombination"/>
    <property type="evidence" value="ECO:0007669"/>
    <property type="project" value="UniProtKB-KW"/>
</dbReference>
<evidence type="ECO:0000313" key="3">
    <source>
        <dbReference type="EMBL" id="GAH53388.1"/>
    </source>
</evidence>
<accession>X1I729</accession>
<gene>
    <name evidence="3" type="ORF">S03H2_30065</name>
</gene>
<comment type="caution">
    <text evidence="3">The sequence shown here is derived from an EMBL/GenBank/DDBJ whole genome shotgun (WGS) entry which is preliminary data.</text>
</comment>
<evidence type="ECO:0000259" key="2">
    <source>
        <dbReference type="PROSITE" id="PS51898"/>
    </source>
</evidence>
<dbReference type="Pfam" id="PF00589">
    <property type="entry name" value="Phage_integrase"/>
    <property type="match status" value="1"/>
</dbReference>
<reference evidence="3" key="1">
    <citation type="journal article" date="2014" name="Front. Microbiol.">
        <title>High frequency of phylogenetically diverse reductive dehalogenase-homologous genes in deep subseafloor sedimentary metagenomes.</title>
        <authorList>
            <person name="Kawai M."/>
            <person name="Futagami T."/>
            <person name="Toyoda A."/>
            <person name="Takaki Y."/>
            <person name="Nishi S."/>
            <person name="Hori S."/>
            <person name="Arai W."/>
            <person name="Tsubouchi T."/>
            <person name="Morono Y."/>
            <person name="Uchiyama I."/>
            <person name="Ito T."/>
            <person name="Fujiyama A."/>
            <person name="Inagaki F."/>
            <person name="Takami H."/>
        </authorList>
    </citation>
    <scope>NUCLEOTIDE SEQUENCE</scope>
    <source>
        <strain evidence="3">Expedition CK06-06</strain>
    </source>
</reference>
<dbReference type="InterPro" id="IPR011010">
    <property type="entry name" value="DNA_brk_join_enz"/>
</dbReference>
<dbReference type="GO" id="GO:0015074">
    <property type="term" value="P:DNA integration"/>
    <property type="evidence" value="ECO:0007669"/>
    <property type="project" value="InterPro"/>
</dbReference>